<reference evidence="3" key="1">
    <citation type="journal article" date="2016" name="Genome Announc.">
        <title>Draft genome sequences of fungus Aspergillus calidoustus.</title>
        <authorList>
            <person name="Horn F."/>
            <person name="Linde J."/>
            <person name="Mattern D.J."/>
            <person name="Walther G."/>
            <person name="Guthke R."/>
            <person name="Scherlach K."/>
            <person name="Martin K."/>
            <person name="Brakhage A.A."/>
            <person name="Petzke L."/>
            <person name="Valiante V."/>
        </authorList>
    </citation>
    <scope>NUCLEOTIDE SEQUENCE [LARGE SCALE GENOMIC DNA]</scope>
    <source>
        <strain evidence="3">SF006504</strain>
    </source>
</reference>
<evidence type="ECO:0000313" key="3">
    <source>
        <dbReference type="Proteomes" id="UP000054771"/>
    </source>
</evidence>
<organism evidence="2 3">
    <name type="scientific">Aspergillus calidoustus</name>
    <dbReference type="NCBI Taxonomy" id="454130"/>
    <lineage>
        <taxon>Eukaryota</taxon>
        <taxon>Fungi</taxon>
        <taxon>Dikarya</taxon>
        <taxon>Ascomycota</taxon>
        <taxon>Pezizomycotina</taxon>
        <taxon>Eurotiomycetes</taxon>
        <taxon>Eurotiomycetidae</taxon>
        <taxon>Eurotiales</taxon>
        <taxon>Aspergillaceae</taxon>
        <taxon>Aspergillus</taxon>
        <taxon>Aspergillus subgen. Nidulantes</taxon>
    </lineage>
</organism>
<proteinExistence type="predicted"/>
<gene>
    <name evidence="2" type="ORF">ASPCAL04713</name>
</gene>
<feature type="transmembrane region" description="Helical" evidence="1">
    <location>
        <begin position="20"/>
        <end position="37"/>
    </location>
</feature>
<keyword evidence="1" id="KW-1133">Transmembrane helix</keyword>
<dbReference type="OrthoDB" id="3945378at2759"/>
<feature type="transmembrane region" description="Helical" evidence="1">
    <location>
        <begin position="155"/>
        <end position="175"/>
    </location>
</feature>
<evidence type="ECO:0000313" key="2">
    <source>
        <dbReference type="EMBL" id="CEL03560.1"/>
    </source>
</evidence>
<evidence type="ECO:0000256" key="1">
    <source>
        <dbReference type="SAM" id="Phobius"/>
    </source>
</evidence>
<feature type="transmembrane region" description="Helical" evidence="1">
    <location>
        <begin position="107"/>
        <end position="124"/>
    </location>
</feature>
<keyword evidence="1" id="KW-0472">Membrane</keyword>
<feature type="transmembrane region" description="Helical" evidence="1">
    <location>
        <begin position="130"/>
        <end position="148"/>
    </location>
</feature>
<keyword evidence="1" id="KW-0812">Transmembrane</keyword>
<accession>A0A0U5FZC8</accession>
<sequence>MSEQCGFPGNSDLYGLGIRLGIYLQWLSAQTAAFFYLADTNTLFFNYIIFTVAIIIAVIVLTFQGETHAVEMIVMIYMFFGGLFCVQQRKSQFLQNRTMGWRVLTRIATVLAMLIYSSWFWAAGVSSGRFAATPCGNTIFLFARIAPVHFHQVRWLFVALSISLCAGFIVFYVHIYSNSVRGLLATAKRTWRVKKSSGESLESRAVVMQLLNDRVTSRDWDMLLLYYGSLSFGSTISPIRVTEVHKTHLLLRASDHDGPRVLVFVPPLSTFAEAESRLYQMMAPIHRELFMNPDDASMNLSVSGRIRTSGRHVLAGLEAFGDLFRSQDNSPQTLIYHAADMLRELDATDDAETSFRGDLRYCPSIHPLPSGGHDILQVASHVRSRTT</sequence>
<name>A0A0U5FZC8_ASPCI</name>
<feature type="transmembrane region" description="Helical" evidence="1">
    <location>
        <begin position="69"/>
        <end position="86"/>
    </location>
</feature>
<feature type="transmembrane region" description="Helical" evidence="1">
    <location>
        <begin position="44"/>
        <end position="63"/>
    </location>
</feature>
<dbReference type="AlphaFoldDB" id="A0A0U5FZC8"/>
<protein>
    <submittedName>
        <fullName evidence="2">Uncharacterized protein</fullName>
    </submittedName>
</protein>
<keyword evidence="3" id="KW-1185">Reference proteome</keyword>
<dbReference type="Proteomes" id="UP000054771">
    <property type="component" value="Unassembled WGS sequence"/>
</dbReference>
<dbReference type="STRING" id="454130.A0A0U5FZC8"/>
<dbReference type="EMBL" id="CDMC01000003">
    <property type="protein sequence ID" value="CEL03560.1"/>
    <property type="molecule type" value="Genomic_DNA"/>
</dbReference>